<gene>
    <name evidence="2" type="ORF">CSAL01_11063</name>
</gene>
<keyword evidence="3" id="KW-1185">Reference proteome</keyword>
<dbReference type="OrthoDB" id="3717264at2759"/>
<keyword evidence="1" id="KW-0812">Transmembrane</keyword>
<evidence type="ECO:0000256" key="1">
    <source>
        <dbReference type="SAM" id="Phobius"/>
    </source>
</evidence>
<reference evidence="2 3" key="1">
    <citation type="submission" date="2014-02" db="EMBL/GenBank/DDBJ databases">
        <title>The genome sequence of Colletotrichum salicis CBS 607.94.</title>
        <authorList>
            <person name="Baroncelli R."/>
            <person name="Thon M.R."/>
        </authorList>
    </citation>
    <scope>NUCLEOTIDE SEQUENCE [LARGE SCALE GENOMIC DNA]</scope>
    <source>
        <strain evidence="2 3">CBS 607.94</strain>
    </source>
</reference>
<keyword evidence="1" id="KW-0472">Membrane</keyword>
<dbReference type="EMBL" id="JFFI01002064">
    <property type="protein sequence ID" value="KXH44626.1"/>
    <property type="molecule type" value="Genomic_DNA"/>
</dbReference>
<dbReference type="AlphaFoldDB" id="A0A135T8Z9"/>
<comment type="caution">
    <text evidence="2">The sequence shown here is derived from an EMBL/GenBank/DDBJ whole genome shotgun (WGS) entry which is preliminary data.</text>
</comment>
<sequence length="128" mass="14471">MSVVASNRNAGMSIPQRRLLVVALNSITILHFISINFLIFMRSKFTLLDVIILLCGTICIPWPIVSFWNSAIGLCIILFGNAEQSAYPYFRPRGPLPEFTSMTALAIFMRSEDSIPVFDRLYAMHENL</sequence>
<dbReference type="Proteomes" id="UP000070121">
    <property type="component" value="Unassembled WGS sequence"/>
</dbReference>
<feature type="transmembrane region" description="Helical" evidence="1">
    <location>
        <begin position="47"/>
        <end position="65"/>
    </location>
</feature>
<accession>A0A135T8Z9</accession>
<proteinExistence type="predicted"/>
<keyword evidence="1" id="KW-1133">Transmembrane helix</keyword>
<keyword evidence="2" id="KW-0808">Transferase</keyword>
<protein>
    <submittedName>
        <fullName evidence="2">Glucans biosynthesis glucosyltransferase H</fullName>
    </submittedName>
</protein>
<organism evidence="2 3">
    <name type="scientific">Colletotrichum salicis</name>
    <dbReference type="NCBI Taxonomy" id="1209931"/>
    <lineage>
        <taxon>Eukaryota</taxon>
        <taxon>Fungi</taxon>
        <taxon>Dikarya</taxon>
        <taxon>Ascomycota</taxon>
        <taxon>Pezizomycotina</taxon>
        <taxon>Sordariomycetes</taxon>
        <taxon>Hypocreomycetidae</taxon>
        <taxon>Glomerellales</taxon>
        <taxon>Glomerellaceae</taxon>
        <taxon>Colletotrichum</taxon>
        <taxon>Colletotrichum acutatum species complex</taxon>
    </lineage>
</organism>
<name>A0A135T8Z9_9PEZI</name>
<feature type="transmembrane region" description="Helical" evidence="1">
    <location>
        <begin position="20"/>
        <end position="40"/>
    </location>
</feature>
<evidence type="ECO:0000313" key="2">
    <source>
        <dbReference type="EMBL" id="KXH44626.1"/>
    </source>
</evidence>
<evidence type="ECO:0000313" key="3">
    <source>
        <dbReference type="Proteomes" id="UP000070121"/>
    </source>
</evidence>
<dbReference type="GO" id="GO:0016740">
    <property type="term" value="F:transferase activity"/>
    <property type="evidence" value="ECO:0007669"/>
    <property type="project" value="UniProtKB-KW"/>
</dbReference>